<dbReference type="Pfam" id="PF01965">
    <property type="entry name" value="DJ-1_PfpI"/>
    <property type="match status" value="1"/>
</dbReference>
<dbReference type="NCBIfam" id="NF006902">
    <property type="entry name" value="PRK09393.1"/>
    <property type="match status" value="1"/>
</dbReference>
<comment type="caution">
    <text evidence="5">The sequence shown here is derived from an EMBL/GenBank/DDBJ whole genome shotgun (WGS) entry which is preliminary data.</text>
</comment>
<dbReference type="InterPro" id="IPR029062">
    <property type="entry name" value="Class_I_gatase-like"/>
</dbReference>
<dbReference type="InterPro" id="IPR002818">
    <property type="entry name" value="DJ-1/PfpI"/>
</dbReference>
<sequence>MRSVSSLVVTLAYDGLCSFEFGISQEIFGLSRPEFDFPWYQHRIAGVDGGPMRSAGGLTFSADAGTEILAQATTIIIPGWKGIDVAPPEALLDALRAAHERGARLLSICSGAFVLAATGLLAGKRATTHWRYCDVLRRRYPAIQVDEDVLYVDNGQIITSAGSAAGIDACLHLVSRDYGAGVANRVARRLVMAPHRSGGQRQFIPQPVTPGGRDMLAGLLDKVQGSLDQHWNVAQLAAEMHMSERTFLRHFSRATGQTPKQWLSQARIARACEWLESGRRIDDVALACGFQTTEGFRQLFRQSTGITPSAYRRRFGPPE</sequence>
<dbReference type="GO" id="GO:0003700">
    <property type="term" value="F:DNA-binding transcription factor activity"/>
    <property type="evidence" value="ECO:0007669"/>
    <property type="project" value="InterPro"/>
</dbReference>
<dbReference type="GO" id="GO:0043565">
    <property type="term" value="F:sequence-specific DNA binding"/>
    <property type="evidence" value="ECO:0007669"/>
    <property type="project" value="InterPro"/>
</dbReference>
<feature type="domain" description="HTH araC/xylS-type" evidence="4">
    <location>
        <begin position="217"/>
        <end position="314"/>
    </location>
</feature>
<dbReference type="InterPro" id="IPR020449">
    <property type="entry name" value="Tscrpt_reg_AraC-type_HTH"/>
</dbReference>
<dbReference type="PROSITE" id="PS01124">
    <property type="entry name" value="HTH_ARAC_FAMILY_2"/>
    <property type="match status" value="1"/>
</dbReference>
<proteinExistence type="predicted"/>
<dbReference type="Pfam" id="PF12833">
    <property type="entry name" value="HTH_18"/>
    <property type="match status" value="1"/>
</dbReference>
<keyword evidence="6" id="KW-1185">Reference proteome</keyword>
<keyword evidence="2" id="KW-0238">DNA-binding</keyword>
<dbReference type="SUPFAM" id="SSF46689">
    <property type="entry name" value="Homeodomain-like"/>
    <property type="match status" value="2"/>
</dbReference>
<dbReference type="Proteomes" id="UP000254848">
    <property type="component" value="Unassembled WGS sequence"/>
</dbReference>
<dbReference type="SUPFAM" id="SSF52317">
    <property type="entry name" value="Class I glutamine amidotransferase-like"/>
    <property type="match status" value="1"/>
</dbReference>
<evidence type="ECO:0000313" key="5">
    <source>
        <dbReference type="EMBL" id="RDK87929.1"/>
    </source>
</evidence>
<evidence type="ECO:0000259" key="4">
    <source>
        <dbReference type="PROSITE" id="PS01124"/>
    </source>
</evidence>
<reference evidence="5 6" key="1">
    <citation type="submission" date="2018-07" db="EMBL/GenBank/DDBJ databases">
        <title>Genomic Encyclopedia of Type Strains, Phase IV (KMG-IV): sequencing the most valuable type-strain genomes for metagenomic binning, comparative biology and taxonomic classification.</title>
        <authorList>
            <person name="Goeker M."/>
        </authorList>
    </citation>
    <scope>NUCLEOTIDE SEQUENCE [LARGE SCALE GENOMIC DNA]</scope>
    <source>
        <strain evidence="5 6">DSM 103736</strain>
    </source>
</reference>
<protein>
    <submittedName>
        <fullName evidence="5">AraC family transcriptional regulator with amidase-like domain</fullName>
    </submittedName>
</protein>
<dbReference type="CDD" id="cd03137">
    <property type="entry name" value="GATase1_AraC_1"/>
    <property type="match status" value="1"/>
</dbReference>
<evidence type="ECO:0000256" key="2">
    <source>
        <dbReference type="ARBA" id="ARBA00023125"/>
    </source>
</evidence>
<dbReference type="PRINTS" id="PR00032">
    <property type="entry name" value="HTHARAC"/>
</dbReference>
<dbReference type="InterPro" id="IPR018062">
    <property type="entry name" value="HTH_AraC-typ_CS"/>
</dbReference>
<dbReference type="InterPro" id="IPR018060">
    <property type="entry name" value="HTH_AraC"/>
</dbReference>
<keyword evidence="1" id="KW-0805">Transcription regulation</keyword>
<gene>
    <name evidence="5" type="ORF">C8D90_108211</name>
</gene>
<name>A0A370QHX9_9GAMM</name>
<accession>A0A370QHX9</accession>
<keyword evidence="3" id="KW-0804">Transcription</keyword>
<dbReference type="InterPro" id="IPR052158">
    <property type="entry name" value="INH-QAR"/>
</dbReference>
<dbReference type="SMART" id="SM00342">
    <property type="entry name" value="HTH_ARAC"/>
    <property type="match status" value="1"/>
</dbReference>
<dbReference type="OrthoDB" id="9803764at2"/>
<dbReference type="PANTHER" id="PTHR43130">
    <property type="entry name" value="ARAC-FAMILY TRANSCRIPTIONAL REGULATOR"/>
    <property type="match status" value="1"/>
</dbReference>
<dbReference type="Gene3D" id="1.10.10.60">
    <property type="entry name" value="Homeodomain-like"/>
    <property type="match status" value="1"/>
</dbReference>
<dbReference type="Gene3D" id="3.40.50.880">
    <property type="match status" value="1"/>
</dbReference>
<dbReference type="EMBL" id="QRAP01000008">
    <property type="protein sequence ID" value="RDK87929.1"/>
    <property type="molecule type" value="Genomic_DNA"/>
</dbReference>
<dbReference type="RefSeq" id="WP_115459685.1">
    <property type="nucleotide sequence ID" value="NZ_QRAP01000008.1"/>
</dbReference>
<organism evidence="5 6">
    <name type="scientific">Enterobacillus tribolii</name>
    <dbReference type="NCBI Taxonomy" id="1487935"/>
    <lineage>
        <taxon>Bacteria</taxon>
        <taxon>Pseudomonadati</taxon>
        <taxon>Pseudomonadota</taxon>
        <taxon>Gammaproteobacteria</taxon>
        <taxon>Enterobacterales</taxon>
        <taxon>Hafniaceae</taxon>
        <taxon>Enterobacillus</taxon>
    </lineage>
</organism>
<evidence type="ECO:0000256" key="1">
    <source>
        <dbReference type="ARBA" id="ARBA00023015"/>
    </source>
</evidence>
<dbReference type="PANTHER" id="PTHR43130:SF3">
    <property type="entry name" value="HTH-TYPE TRANSCRIPTIONAL REGULATOR RV1931C"/>
    <property type="match status" value="1"/>
</dbReference>
<evidence type="ECO:0000313" key="6">
    <source>
        <dbReference type="Proteomes" id="UP000254848"/>
    </source>
</evidence>
<dbReference type="AlphaFoldDB" id="A0A370QHX9"/>
<dbReference type="PROSITE" id="PS00041">
    <property type="entry name" value="HTH_ARAC_FAMILY_1"/>
    <property type="match status" value="1"/>
</dbReference>
<evidence type="ECO:0000256" key="3">
    <source>
        <dbReference type="ARBA" id="ARBA00023163"/>
    </source>
</evidence>
<dbReference type="InterPro" id="IPR009057">
    <property type="entry name" value="Homeodomain-like_sf"/>
</dbReference>